<sequence length="543" mass="58445">MNARLAASELDLASAWEGLAGAFPDRVAIACGDATRTWGELDDRAGRLASAFAACGIGHETKVAIALYNGNEYIETEFAAFKVRGVPANVNYRYRADEIHYVLQNADAVALVYNVSLREVIDEIRSSLPLLTLLVEVNGDGACPFAVDYETLIAAHEPFAPIARSGRDQWFLYTGGTTGQPKAVMWDQRGLLGGMEPTYRPFDIAVPTTVAEVVAAARVVTERGTEVRQVAASPLMHGTAGVSTKATLTHGGVVIMLPSHSFDADELFRVVAQHRATMLTIVGDAFSRPMLAAIERAEAAGNPYDLSSVRTIVSSGIMWSEEIKQEFLRRYRVTLVDILGSSEGTGMARQVASRTRKAATARFELGEYSRVFTDDGRDVVPGSGETGRIALGFPIPLGYYKDPVKTEEAFPLVGGRRWSIPGDYAIVEADGTVVLLGRGSQCINTGGEKVFPEEVEESLKTHPGVIDANVIGAPDEKWGSAVTAVVSLVAGAAVTDRELHDHVRAHLAAYKAPKRVVFVPEIVRKVNGKPDYEWARAALDAAG</sequence>
<dbReference type="InterPro" id="IPR045851">
    <property type="entry name" value="AMP-bd_C_sf"/>
</dbReference>
<dbReference type="NCBIfam" id="NF005863">
    <property type="entry name" value="PRK07798.1"/>
    <property type="match status" value="1"/>
</dbReference>
<dbReference type="PANTHER" id="PTHR43767:SF1">
    <property type="entry name" value="NONRIBOSOMAL PEPTIDE SYNTHASE PES1 (EUROFUNG)-RELATED"/>
    <property type="match status" value="1"/>
</dbReference>
<feature type="domain" description="AMP-dependent synthetase/ligase" evidence="1">
    <location>
        <begin position="20"/>
        <end position="390"/>
    </location>
</feature>
<dbReference type="EMBL" id="CAEZYR010000095">
    <property type="protein sequence ID" value="CAB4758394.1"/>
    <property type="molecule type" value="Genomic_DNA"/>
</dbReference>
<dbReference type="EMBL" id="CAFABA010000022">
    <property type="protein sequence ID" value="CAB4822458.1"/>
    <property type="molecule type" value="Genomic_DNA"/>
</dbReference>
<evidence type="ECO:0000313" key="4">
    <source>
        <dbReference type="EMBL" id="CAB4822458.1"/>
    </source>
</evidence>
<dbReference type="InterPro" id="IPR042099">
    <property type="entry name" value="ANL_N_sf"/>
</dbReference>
<protein>
    <submittedName>
        <fullName evidence="4">Unannotated protein</fullName>
    </submittedName>
</protein>
<evidence type="ECO:0000313" key="3">
    <source>
        <dbReference type="EMBL" id="CAB4758394.1"/>
    </source>
</evidence>
<dbReference type="SUPFAM" id="SSF56801">
    <property type="entry name" value="Acetyl-CoA synthetase-like"/>
    <property type="match status" value="1"/>
</dbReference>
<dbReference type="Pfam" id="PF13193">
    <property type="entry name" value="AMP-binding_C"/>
    <property type="match status" value="1"/>
</dbReference>
<evidence type="ECO:0000259" key="1">
    <source>
        <dbReference type="Pfam" id="PF00501"/>
    </source>
</evidence>
<dbReference type="InterPro" id="IPR050237">
    <property type="entry name" value="ATP-dep_AMP-bd_enzyme"/>
</dbReference>
<dbReference type="InterPro" id="IPR025110">
    <property type="entry name" value="AMP-bd_C"/>
</dbReference>
<gene>
    <name evidence="3" type="ORF">UFOPK2754_02244</name>
    <name evidence="4" type="ORF">UFOPK3139_00793</name>
</gene>
<dbReference type="Gene3D" id="3.30.300.30">
    <property type="match status" value="1"/>
</dbReference>
<dbReference type="Gene3D" id="3.40.50.12780">
    <property type="entry name" value="N-terminal domain of ligase-like"/>
    <property type="match status" value="1"/>
</dbReference>
<dbReference type="PANTHER" id="PTHR43767">
    <property type="entry name" value="LONG-CHAIN-FATTY-ACID--COA LIGASE"/>
    <property type="match status" value="1"/>
</dbReference>
<dbReference type="AlphaFoldDB" id="A0A6J6ZRZ9"/>
<accession>A0A6J6ZRZ9</accession>
<dbReference type="Pfam" id="PF00501">
    <property type="entry name" value="AMP-binding"/>
    <property type="match status" value="1"/>
</dbReference>
<dbReference type="InterPro" id="IPR000873">
    <property type="entry name" value="AMP-dep_synth/lig_dom"/>
</dbReference>
<feature type="domain" description="AMP-binding enzyme C-terminal" evidence="2">
    <location>
        <begin position="454"/>
        <end position="529"/>
    </location>
</feature>
<organism evidence="4">
    <name type="scientific">freshwater metagenome</name>
    <dbReference type="NCBI Taxonomy" id="449393"/>
    <lineage>
        <taxon>unclassified sequences</taxon>
        <taxon>metagenomes</taxon>
        <taxon>ecological metagenomes</taxon>
    </lineage>
</organism>
<name>A0A6J6ZRZ9_9ZZZZ</name>
<reference evidence="4" key="1">
    <citation type="submission" date="2020-05" db="EMBL/GenBank/DDBJ databases">
        <authorList>
            <person name="Chiriac C."/>
            <person name="Salcher M."/>
            <person name="Ghai R."/>
            <person name="Kavagutti S V."/>
        </authorList>
    </citation>
    <scope>NUCLEOTIDE SEQUENCE</scope>
</reference>
<proteinExistence type="predicted"/>
<dbReference type="GO" id="GO:0016878">
    <property type="term" value="F:acid-thiol ligase activity"/>
    <property type="evidence" value="ECO:0007669"/>
    <property type="project" value="UniProtKB-ARBA"/>
</dbReference>
<evidence type="ECO:0000259" key="2">
    <source>
        <dbReference type="Pfam" id="PF13193"/>
    </source>
</evidence>